<dbReference type="AlphaFoldDB" id="A0A7N8X441"/>
<dbReference type="Proteomes" id="UP000261640">
    <property type="component" value="Unplaced"/>
</dbReference>
<dbReference type="SUPFAM" id="SSF57535">
    <property type="entry name" value="Complement control module/SCR domain"/>
    <property type="match status" value="2"/>
</dbReference>
<keyword evidence="8" id="KW-1185">Reference proteome</keyword>
<dbReference type="InterPro" id="IPR051503">
    <property type="entry name" value="ComplSys_Reg/VirEntry_Med"/>
</dbReference>
<evidence type="ECO:0000256" key="5">
    <source>
        <dbReference type="PROSITE-ProRule" id="PRU00302"/>
    </source>
</evidence>
<dbReference type="PROSITE" id="PS50923">
    <property type="entry name" value="SUSHI"/>
    <property type="match status" value="1"/>
</dbReference>
<feature type="domain" description="Sushi" evidence="6">
    <location>
        <begin position="24"/>
        <end position="82"/>
    </location>
</feature>
<evidence type="ECO:0000256" key="2">
    <source>
        <dbReference type="ARBA" id="ARBA00022659"/>
    </source>
</evidence>
<dbReference type="Ensembl" id="ENSMAMT00000045399.1">
    <property type="protein sequence ID" value="ENSMAMP00000044751.1"/>
    <property type="gene ID" value="ENSMAMG00000028004.1"/>
</dbReference>
<evidence type="ECO:0000256" key="1">
    <source>
        <dbReference type="ARBA" id="ARBA00004328"/>
    </source>
</evidence>
<comment type="caution">
    <text evidence="5">Lacks conserved residue(s) required for the propagation of feature annotation.</text>
</comment>
<evidence type="ECO:0000256" key="4">
    <source>
        <dbReference type="ARBA" id="ARBA00023157"/>
    </source>
</evidence>
<feature type="disulfide bond" evidence="5">
    <location>
        <begin position="26"/>
        <end position="69"/>
    </location>
</feature>
<evidence type="ECO:0000256" key="3">
    <source>
        <dbReference type="ARBA" id="ARBA00022729"/>
    </source>
</evidence>
<reference evidence="7" key="2">
    <citation type="submission" date="2025-09" db="UniProtKB">
        <authorList>
            <consortium name="Ensembl"/>
        </authorList>
    </citation>
    <scope>IDENTIFICATION</scope>
</reference>
<keyword evidence="4 5" id="KW-1015">Disulfide bond</keyword>
<dbReference type="PANTHER" id="PTHR45785:SF2">
    <property type="entry name" value="COMPLEMENT FACTOR H-RELATED"/>
    <property type="match status" value="1"/>
</dbReference>
<dbReference type="Pfam" id="PF00084">
    <property type="entry name" value="Sushi"/>
    <property type="match status" value="1"/>
</dbReference>
<keyword evidence="2 5" id="KW-0768">Sushi</keyword>
<evidence type="ECO:0000259" key="6">
    <source>
        <dbReference type="PROSITE" id="PS50923"/>
    </source>
</evidence>
<dbReference type="GeneTree" id="ENSGT00940000154386"/>
<evidence type="ECO:0000313" key="8">
    <source>
        <dbReference type="Proteomes" id="UP000261640"/>
    </source>
</evidence>
<dbReference type="PANTHER" id="PTHR45785">
    <property type="entry name" value="COMPLEMENT FACTOR H-RELATED"/>
    <property type="match status" value="1"/>
</dbReference>
<proteinExistence type="predicted"/>
<sequence>MWSINSNTKAPTYSVIANVLSVPLDCGSPPPLTDGDMAGTFKFSYKHKEKVEYSCQNYYIMEGDRYRVCNNGQWTGNMKCLKPCTIDEELMKQHNIAFRYSYEKKLYSPHGDEIEFMCIAGRHVGTVGMRPRCNNGVMQLPTCQ</sequence>
<dbReference type="InterPro" id="IPR035976">
    <property type="entry name" value="Sushi/SCR/CCP_sf"/>
</dbReference>
<dbReference type="SMART" id="SM00032">
    <property type="entry name" value="CCP"/>
    <property type="match status" value="1"/>
</dbReference>
<dbReference type="Gene3D" id="2.10.70.10">
    <property type="entry name" value="Complement Module, domain 1"/>
    <property type="match status" value="2"/>
</dbReference>
<name>A0A7N8X441_9TELE</name>
<reference evidence="7" key="1">
    <citation type="submission" date="2025-08" db="UniProtKB">
        <authorList>
            <consortium name="Ensembl"/>
        </authorList>
    </citation>
    <scope>IDENTIFICATION</scope>
</reference>
<organism evidence="7 8">
    <name type="scientific">Mastacembelus armatus</name>
    <name type="common">zig-zag eel</name>
    <dbReference type="NCBI Taxonomy" id="205130"/>
    <lineage>
        <taxon>Eukaryota</taxon>
        <taxon>Metazoa</taxon>
        <taxon>Chordata</taxon>
        <taxon>Craniata</taxon>
        <taxon>Vertebrata</taxon>
        <taxon>Euteleostomi</taxon>
        <taxon>Actinopterygii</taxon>
        <taxon>Neopterygii</taxon>
        <taxon>Teleostei</taxon>
        <taxon>Neoteleostei</taxon>
        <taxon>Acanthomorphata</taxon>
        <taxon>Anabantaria</taxon>
        <taxon>Synbranchiformes</taxon>
        <taxon>Mastacembelidae</taxon>
        <taxon>Mastacembelus</taxon>
    </lineage>
</organism>
<keyword evidence="3" id="KW-0732">Signal</keyword>
<comment type="subcellular location">
    <subcellularLocation>
        <location evidence="1">Virion</location>
    </subcellularLocation>
</comment>
<evidence type="ECO:0000313" key="7">
    <source>
        <dbReference type="Ensembl" id="ENSMAMP00000044751.1"/>
    </source>
</evidence>
<protein>
    <recommendedName>
        <fullName evidence="6">Sushi domain-containing protein</fullName>
    </recommendedName>
</protein>
<dbReference type="CDD" id="cd00033">
    <property type="entry name" value="CCP"/>
    <property type="match status" value="1"/>
</dbReference>
<accession>A0A7N8X441</accession>
<dbReference type="InterPro" id="IPR000436">
    <property type="entry name" value="Sushi_SCR_CCP_dom"/>
</dbReference>